<accession>A0AAV4N658</accession>
<dbReference type="Proteomes" id="UP001054945">
    <property type="component" value="Unassembled WGS sequence"/>
</dbReference>
<sequence length="101" mass="11368">MAADTSAVECSLLHHLTPSRPLGDDHLTTGDALLSQSVQRERCCTVPIVQFDFYRPLQDTGIIDKELPEQIGVRFKLGVPEYPITQGFCPQNFKETLIFDF</sequence>
<comment type="caution">
    <text evidence="1">The sequence shown here is derived from an EMBL/GenBank/DDBJ whole genome shotgun (WGS) entry which is preliminary data.</text>
</comment>
<evidence type="ECO:0000313" key="1">
    <source>
        <dbReference type="EMBL" id="GIX79521.1"/>
    </source>
</evidence>
<evidence type="ECO:0000313" key="2">
    <source>
        <dbReference type="Proteomes" id="UP001054945"/>
    </source>
</evidence>
<gene>
    <name evidence="1" type="ORF">CEXT_443811</name>
</gene>
<proteinExistence type="predicted"/>
<name>A0AAV4N658_CAEEX</name>
<organism evidence="1 2">
    <name type="scientific">Caerostris extrusa</name>
    <name type="common">Bark spider</name>
    <name type="synonym">Caerostris bankana</name>
    <dbReference type="NCBI Taxonomy" id="172846"/>
    <lineage>
        <taxon>Eukaryota</taxon>
        <taxon>Metazoa</taxon>
        <taxon>Ecdysozoa</taxon>
        <taxon>Arthropoda</taxon>
        <taxon>Chelicerata</taxon>
        <taxon>Arachnida</taxon>
        <taxon>Araneae</taxon>
        <taxon>Araneomorphae</taxon>
        <taxon>Entelegynae</taxon>
        <taxon>Araneoidea</taxon>
        <taxon>Araneidae</taxon>
        <taxon>Caerostris</taxon>
    </lineage>
</organism>
<dbReference type="AlphaFoldDB" id="A0AAV4N658"/>
<protein>
    <submittedName>
        <fullName evidence="1">Uncharacterized protein</fullName>
    </submittedName>
</protein>
<reference evidence="1 2" key="1">
    <citation type="submission" date="2021-06" db="EMBL/GenBank/DDBJ databases">
        <title>Caerostris extrusa draft genome.</title>
        <authorList>
            <person name="Kono N."/>
            <person name="Arakawa K."/>
        </authorList>
    </citation>
    <scope>NUCLEOTIDE SEQUENCE [LARGE SCALE GENOMIC DNA]</scope>
</reference>
<keyword evidence="2" id="KW-1185">Reference proteome</keyword>
<dbReference type="EMBL" id="BPLR01020505">
    <property type="protein sequence ID" value="GIX79521.1"/>
    <property type="molecule type" value="Genomic_DNA"/>
</dbReference>